<dbReference type="Gene3D" id="3.40.50.450">
    <property type="match status" value="1"/>
</dbReference>
<protein>
    <recommendedName>
        <fullName evidence="1">UPF0398 protein HMPREF0539_1538</fullName>
    </recommendedName>
</protein>
<dbReference type="EMBL" id="ACIZ01000065">
    <property type="protein sequence ID" value="EEN80327.1"/>
    <property type="molecule type" value="Genomic_DNA"/>
</dbReference>
<dbReference type="PANTHER" id="PTHR38440:SF1">
    <property type="entry name" value="UPF0398 PROTEIN SPR0331"/>
    <property type="match status" value="1"/>
</dbReference>
<dbReference type="HAMAP" id="MF_01575">
    <property type="entry name" value="UPF0398"/>
    <property type="match status" value="1"/>
</dbReference>
<gene>
    <name evidence="3" type="ORF">HMPREF0539_1538</name>
</gene>
<evidence type="ECO:0000256" key="1">
    <source>
        <dbReference type="HAMAP-Rule" id="MF_01575"/>
    </source>
</evidence>
<dbReference type="AlphaFoldDB" id="C2JXA4"/>
<evidence type="ECO:0000256" key="2">
    <source>
        <dbReference type="SAM" id="Phobius"/>
    </source>
</evidence>
<dbReference type="SUPFAM" id="SSF102405">
    <property type="entry name" value="MCP/YpsA-like"/>
    <property type="match status" value="1"/>
</dbReference>
<keyword evidence="2" id="KW-0472">Membrane</keyword>
<organism evidence="3 4">
    <name type="scientific">Lacticaseibacillus rhamnosus (strain LMS2-1)</name>
    <dbReference type="NCBI Taxonomy" id="525361"/>
    <lineage>
        <taxon>Bacteria</taxon>
        <taxon>Bacillati</taxon>
        <taxon>Bacillota</taxon>
        <taxon>Bacilli</taxon>
        <taxon>Lactobacillales</taxon>
        <taxon>Lactobacillaceae</taxon>
        <taxon>Lacticaseibacillus</taxon>
    </lineage>
</organism>
<sequence>MRPIFVWITIGITDGHAITLLALLYQYQARWPNDWREIMAGKRLWITGYRAYELNVFGAQDPKLKVLKTSLKNTLTQFLDEGLNWLITGGQLGVEQWSIEVALTLKPLYPEFKIAMMLPFTDFGSQWNDNNKAQLAALRQQVDFSDAVSQAPYQKPAQLQGYTRFMTAHTDAAVIVYDPEFPGKPQWDYRAAEDMANRRDYPVTLITMDDLQETSEELAEAENEHFQND</sequence>
<evidence type="ECO:0000313" key="3">
    <source>
        <dbReference type="EMBL" id="EEN80327.1"/>
    </source>
</evidence>
<dbReference type="PANTHER" id="PTHR38440">
    <property type="entry name" value="UPF0398 PROTEIN YPSA"/>
    <property type="match status" value="1"/>
</dbReference>
<dbReference type="NCBIfam" id="NF010181">
    <property type="entry name" value="PRK13660.1"/>
    <property type="match status" value="1"/>
</dbReference>
<keyword evidence="2" id="KW-1133">Transmembrane helix</keyword>
<dbReference type="InterPro" id="IPR010697">
    <property type="entry name" value="YspA"/>
</dbReference>
<comment type="similarity">
    <text evidence="1">Belongs to the UPF0398 family.</text>
</comment>
<dbReference type="Pfam" id="PF06908">
    <property type="entry name" value="YpsA"/>
    <property type="match status" value="1"/>
</dbReference>
<accession>C2JXA4</accession>
<proteinExistence type="inferred from homology"/>
<feature type="transmembrane region" description="Helical" evidence="2">
    <location>
        <begin position="6"/>
        <end position="27"/>
    </location>
</feature>
<evidence type="ECO:0000313" key="4">
    <source>
        <dbReference type="Proteomes" id="UP000004525"/>
    </source>
</evidence>
<dbReference type="Proteomes" id="UP000004525">
    <property type="component" value="Unassembled WGS sequence"/>
</dbReference>
<dbReference type="HOGENOM" id="CLU_105319_0_0_9"/>
<name>C2JXA4_LACRM</name>
<keyword evidence="2" id="KW-0812">Transmembrane</keyword>
<reference evidence="3" key="1">
    <citation type="submission" date="2009-01" db="EMBL/GenBank/DDBJ databases">
        <authorList>
            <person name="Qin X."/>
            <person name="Bachman B."/>
            <person name="Battles P."/>
            <person name="Bell A."/>
            <person name="Bess C."/>
            <person name="Bickham C."/>
            <person name="Chaboub L."/>
            <person name="Chen D."/>
            <person name="Coyle M."/>
            <person name="Deiros D.R."/>
            <person name="Dinh H."/>
            <person name="Forbes L."/>
            <person name="Fowler G."/>
            <person name="Francisco L."/>
            <person name="Fu Q."/>
            <person name="Gubbala S."/>
            <person name="Hale W."/>
            <person name="Han Y."/>
            <person name="Hemphill L."/>
            <person name="Highlander S.K."/>
            <person name="Hirani K."/>
            <person name="Hogues M."/>
            <person name="Jackson L."/>
            <person name="Jakkamsetti A."/>
            <person name="Javaid M."/>
            <person name="Jiang H."/>
            <person name="Korchina V."/>
            <person name="Kovar C."/>
            <person name="Lara F."/>
            <person name="Lee S."/>
            <person name="Mata R."/>
            <person name="Mathew T."/>
            <person name="Moen C."/>
            <person name="Morales K."/>
            <person name="Munidasa M."/>
            <person name="Nazareth L."/>
            <person name="Ngo R."/>
            <person name="Nguyen L."/>
            <person name="Okwuonu G."/>
            <person name="Ongeri F."/>
            <person name="Patil S."/>
            <person name="Petrosino J."/>
            <person name="Pham C."/>
            <person name="Pham P."/>
            <person name="Pu L.-L."/>
            <person name="Puazo M."/>
            <person name="Raj R."/>
            <person name="Reid J."/>
            <person name="Rouhana J."/>
            <person name="Saada N."/>
            <person name="Shang Y."/>
            <person name="Simmons D."/>
            <person name="Thornton R."/>
            <person name="Warren J."/>
            <person name="Weissenberger G."/>
            <person name="Zhang J."/>
            <person name="Zhang L."/>
            <person name="Zhou C."/>
            <person name="Zhu D."/>
            <person name="Muzny D."/>
            <person name="Worley K."/>
            <person name="Gibbs R."/>
        </authorList>
    </citation>
    <scope>NUCLEOTIDE SEQUENCE [LARGE SCALE GENOMIC DNA]</scope>
    <source>
        <strain evidence="3">LMS2-1</strain>
    </source>
</reference>
<comment type="caution">
    <text evidence="3">The sequence shown here is derived from an EMBL/GenBank/DDBJ whole genome shotgun (WGS) entry which is preliminary data.</text>
</comment>
<keyword evidence="4" id="KW-1185">Reference proteome</keyword>